<dbReference type="SUPFAM" id="SSF53300">
    <property type="entry name" value="vWA-like"/>
    <property type="match status" value="1"/>
</dbReference>
<reference evidence="5 6" key="1">
    <citation type="journal article" date="2017" name="Nat. Ecol. Evol.">
        <title>Scallop genome provides insights into evolution of bilaterian karyotype and development.</title>
        <authorList>
            <person name="Wang S."/>
            <person name="Zhang J."/>
            <person name="Jiao W."/>
            <person name="Li J."/>
            <person name="Xun X."/>
            <person name="Sun Y."/>
            <person name="Guo X."/>
            <person name="Huan P."/>
            <person name="Dong B."/>
            <person name="Zhang L."/>
            <person name="Hu X."/>
            <person name="Sun X."/>
            <person name="Wang J."/>
            <person name="Zhao C."/>
            <person name="Wang Y."/>
            <person name="Wang D."/>
            <person name="Huang X."/>
            <person name="Wang R."/>
            <person name="Lv J."/>
            <person name="Li Y."/>
            <person name="Zhang Z."/>
            <person name="Liu B."/>
            <person name="Lu W."/>
            <person name="Hui Y."/>
            <person name="Liang J."/>
            <person name="Zhou Z."/>
            <person name="Hou R."/>
            <person name="Li X."/>
            <person name="Liu Y."/>
            <person name="Li H."/>
            <person name="Ning X."/>
            <person name="Lin Y."/>
            <person name="Zhao L."/>
            <person name="Xing Q."/>
            <person name="Dou J."/>
            <person name="Li Y."/>
            <person name="Mao J."/>
            <person name="Guo H."/>
            <person name="Dou H."/>
            <person name="Li T."/>
            <person name="Mu C."/>
            <person name="Jiang W."/>
            <person name="Fu Q."/>
            <person name="Fu X."/>
            <person name="Miao Y."/>
            <person name="Liu J."/>
            <person name="Yu Q."/>
            <person name="Li R."/>
            <person name="Liao H."/>
            <person name="Li X."/>
            <person name="Kong Y."/>
            <person name="Jiang Z."/>
            <person name="Chourrout D."/>
            <person name="Li R."/>
            <person name="Bao Z."/>
        </authorList>
    </citation>
    <scope>NUCLEOTIDE SEQUENCE [LARGE SCALE GENOMIC DNA]</scope>
    <source>
        <strain evidence="5 6">PY_sf001</strain>
    </source>
</reference>
<dbReference type="EMBL" id="NEDP02003748">
    <property type="protein sequence ID" value="OWF47911.1"/>
    <property type="molecule type" value="Genomic_DNA"/>
</dbReference>
<dbReference type="PROSITE" id="PS50234">
    <property type="entry name" value="VWFA"/>
    <property type="match status" value="1"/>
</dbReference>
<dbReference type="Gene3D" id="3.30.720.50">
    <property type="match status" value="1"/>
</dbReference>
<dbReference type="GO" id="GO:0004842">
    <property type="term" value="F:ubiquitin-protein transferase activity"/>
    <property type="evidence" value="ECO:0007669"/>
    <property type="project" value="InterPro"/>
</dbReference>
<feature type="domain" description="MIB/HERC2" evidence="4">
    <location>
        <begin position="918"/>
        <end position="988"/>
    </location>
</feature>
<feature type="domain" description="WWE" evidence="3">
    <location>
        <begin position="1308"/>
        <end position="1384"/>
    </location>
</feature>
<feature type="region of interest" description="Disordered" evidence="1">
    <location>
        <begin position="440"/>
        <end position="477"/>
    </location>
</feature>
<dbReference type="Pfam" id="PF06701">
    <property type="entry name" value="MIB_HERC2"/>
    <property type="match status" value="1"/>
</dbReference>
<dbReference type="OrthoDB" id="6162090at2759"/>
<dbReference type="InterPro" id="IPR037197">
    <property type="entry name" value="WWE_dom_sf"/>
</dbReference>
<feature type="compositionally biased region" description="Polar residues" evidence="1">
    <location>
        <begin position="538"/>
        <end position="554"/>
    </location>
</feature>
<dbReference type="Pfam" id="PF02825">
    <property type="entry name" value="WWE"/>
    <property type="match status" value="1"/>
</dbReference>
<feature type="domain" description="VWFA" evidence="2">
    <location>
        <begin position="653"/>
        <end position="854"/>
    </location>
</feature>
<feature type="region of interest" description="Disordered" evidence="1">
    <location>
        <begin position="1079"/>
        <end position="1301"/>
    </location>
</feature>
<comment type="caution">
    <text evidence="5">The sequence shown here is derived from an EMBL/GenBank/DDBJ whole genome shotgun (WGS) entry which is preliminary data.</text>
</comment>
<evidence type="ECO:0000256" key="1">
    <source>
        <dbReference type="SAM" id="MobiDB-lite"/>
    </source>
</evidence>
<feature type="compositionally biased region" description="Polar residues" evidence="1">
    <location>
        <begin position="1147"/>
        <end position="1161"/>
    </location>
</feature>
<dbReference type="Gene3D" id="3.40.50.410">
    <property type="entry name" value="von Willebrand factor, type A domain"/>
    <property type="match status" value="1"/>
</dbReference>
<keyword evidence="6" id="KW-1185">Reference proteome</keyword>
<dbReference type="Pfam" id="PF13519">
    <property type="entry name" value="VWA_2"/>
    <property type="match status" value="1"/>
</dbReference>
<dbReference type="SUPFAM" id="SSF117839">
    <property type="entry name" value="WWE domain"/>
    <property type="match status" value="1"/>
</dbReference>
<feature type="compositionally biased region" description="Basic and acidic residues" evidence="1">
    <location>
        <begin position="1117"/>
        <end position="1136"/>
    </location>
</feature>
<evidence type="ECO:0000313" key="5">
    <source>
        <dbReference type="EMBL" id="OWF47911.1"/>
    </source>
</evidence>
<protein>
    <submittedName>
        <fullName evidence="5">E3 ubiquitin-protein ligase HECTD1</fullName>
    </submittedName>
</protein>
<dbReference type="Proteomes" id="UP000242188">
    <property type="component" value="Unassembled WGS sequence"/>
</dbReference>
<feature type="compositionally biased region" description="Basic and acidic residues" evidence="1">
    <location>
        <begin position="12"/>
        <end position="26"/>
    </location>
</feature>
<evidence type="ECO:0000259" key="3">
    <source>
        <dbReference type="PROSITE" id="PS50918"/>
    </source>
</evidence>
<feature type="compositionally biased region" description="Polar residues" evidence="1">
    <location>
        <begin position="1205"/>
        <end position="1217"/>
    </location>
</feature>
<dbReference type="STRING" id="6573.A0A210QH07"/>
<feature type="compositionally biased region" description="Polar residues" evidence="1">
    <location>
        <begin position="1233"/>
        <end position="1249"/>
    </location>
</feature>
<sequence length="1387" mass="151866">MKMGNDNSNNQRSDELHEHEADKADHISQNQGSSVDLDLSAPGGLKVNNNNHLSLSQRDKQIGSAKKEDGKKPGRSDSSELQHKEIRKGLEDIKTHTGVQQGPQTVKMDTAVQQSPCGAIAQDKEATPQFGIEANISVPVDTGAAPQFGTEANISVQADIGATPQFGTEANISVEADIGATPRFGTEANISVQADIGATPQFGTEANISVQADIGATPQFGTEANMTVPVDATILEWSDEEEPLKKSLYNGQSVFPSQDGKESWQDSDGCISNIFPVEDVSPVEHTPLEKSHTVEPLTCTSVPENKPMIEECLDMQDGRGDNHVLQDQDCNPAMTEKSSEQATKCNGLSPTVQKAYSEFQALFSYVNDLKLSNRRIMKKLTEEQQKYKKTFEDSEAKVSGLKECVTFLEERVSQREGQIKKFKGIVQVLLQKVSTLSTALGDFPGNDGRGQGFEASSSSEEGEEEDSEQKYKLPKPLTDQVKAVIPIKQQVGYRGTKATTGTDNRADCSEPPSSKVLRRAMRERTKTTMTGSSKKSAADSSNTGPKHQNSQRSHNVGKDKADQRRKDADETKKSEANVPIPKTREPKPRKTSGKQVPIQNEFRNTLREVTDMTKETSSVPRPYDMDLNSWIQEANMEIVKAAESASPRGRGPNVVLCLDISQSMEGPPFLNMVQGVLRYIDGVENMRMSLGLHINLAIVTFGHQTAVLQHLTNELSILREAVRNLTTGGTSPLAAGLLMCTAATVSPILGVTAGYVHQPRIIIFTDGRATLESRLIGEDVPLDGDFSYEVNANMMGVAEDIRKRKLSVSYVPIGNFYSRYMEQIAEMTGGKMYPMEQLDRAIRHSKNFPFAARLIPIIKKATGGHLKDENANKHILENVARNDPFITKEDEEDILEILNKEDEFEKEPESDSENDEGHRELKHDMPPLGSRVRRGPDWSWDEQDSYMAGTVVSHKSDGWLCVLWDSGHSNRYCYGQGGKYDIIPVDEPRTLKSGESIQVGCMVRRGPDWDKGNVDGGDGSMGSVIHVYPNKTLLVRWPSKEIKDHNYGCDGKFEVILCDPSEQLAHMMQATYGDGTTGGATWGATGSGENTKSSTGSEENTKSSTGSNENTKSSTGSEEKDKTKKPEQVKTDHGEKEDEDYIAKLNRLNQRNMTSSVTTPALETRLSEQSKAENMPRSGQEKPFEIMPPVAQSSSKRPHSEDSRPGSSPVGSSNQSDKLPVDPNTFPEDHRTNISGMSPTTGHSANVLDNITGFRVDSSRPGGKSDPNHHSNSGTEPGQGETLDPVPTSERNTKEAPVVMSGPEAPTDAAAAAAAGTVGKVTWQYKDEYGGWTCYSEENSNKIEKTYTKSAKGMTVINGGRHRILLAKMTQVHTTTKHMTAVRRQVK</sequence>
<dbReference type="Gene3D" id="2.30.30.40">
    <property type="entry name" value="SH3 Domains"/>
    <property type="match status" value="2"/>
</dbReference>
<organism evidence="5 6">
    <name type="scientific">Mizuhopecten yessoensis</name>
    <name type="common">Japanese scallop</name>
    <name type="synonym">Patinopecten yessoensis</name>
    <dbReference type="NCBI Taxonomy" id="6573"/>
    <lineage>
        <taxon>Eukaryota</taxon>
        <taxon>Metazoa</taxon>
        <taxon>Spiralia</taxon>
        <taxon>Lophotrochozoa</taxon>
        <taxon>Mollusca</taxon>
        <taxon>Bivalvia</taxon>
        <taxon>Autobranchia</taxon>
        <taxon>Pteriomorphia</taxon>
        <taxon>Pectinida</taxon>
        <taxon>Pectinoidea</taxon>
        <taxon>Pectinidae</taxon>
        <taxon>Mizuhopecten</taxon>
    </lineage>
</organism>
<gene>
    <name evidence="5" type="ORF">KP79_PYT15571</name>
</gene>
<dbReference type="GO" id="GO:0046872">
    <property type="term" value="F:metal ion binding"/>
    <property type="evidence" value="ECO:0007669"/>
    <property type="project" value="InterPro"/>
</dbReference>
<feature type="domain" description="MIB/HERC2" evidence="4">
    <location>
        <begin position="989"/>
        <end position="1061"/>
    </location>
</feature>
<dbReference type="CDD" id="cd00198">
    <property type="entry name" value="vWFA"/>
    <property type="match status" value="1"/>
</dbReference>
<dbReference type="PROSITE" id="PS51416">
    <property type="entry name" value="MIB_HERC2"/>
    <property type="match status" value="2"/>
</dbReference>
<evidence type="ECO:0000259" key="2">
    <source>
        <dbReference type="PROSITE" id="PS50234"/>
    </source>
</evidence>
<dbReference type="InterPro" id="IPR036465">
    <property type="entry name" value="vWFA_dom_sf"/>
</dbReference>
<name>A0A210QH07_MIZYE</name>
<feature type="compositionally biased region" description="Polar residues" evidence="1">
    <location>
        <begin position="47"/>
        <end position="56"/>
    </location>
</feature>
<evidence type="ECO:0000313" key="6">
    <source>
        <dbReference type="Proteomes" id="UP000242188"/>
    </source>
</evidence>
<dbReference type="PROSITE" id="PS50918">
    <property type="entry name" value="WWE"/>
    <property type="match status" value="1"/>
</dbReference>
<feature type="compositionally biased region" description="Polar residues" evidence="1">
    <location>
        <begin position="1"/>
        <end position="11"/>
    </location>
</feature>
<proteinExistence type="predicted"/>
<dbReference type="SUPFAM" id="SSF159034">
    <property type="entry name" value="Mib/herc2 domain-like"/>
    <property type="match status" value="2"/>
</dbReference>
<feature type="compositionally biased region" description="Polar residues" evidence="1">
    <location>
        <begin position="1089"/>
        <end position="1116"/>
    </location>
</feature>
<feature type="compositionally biased region" description="Basic and acidic residues" evidence="1">
    <location>
        <begin position="899"/>
        <end position="925"/>
    </location>
</feature>
<feature type="compositionally biased region" description="Basic and acidic residues" evidence="1">
    <location>
        <begin position="556"/>
        <end position="575"/>
    </location>
</feature>
<dbReference type="InterPro" id="IPR010606">
    <property type="entry name" value="Mib_Herc2"/>
</dbReference>
<feature type="compositionally biased region" description="Basic and acidic residues" evidence="1">
    <location>
        <begin position="57"/>
        <end position="82"/>
    </location>
</feature>
<dbReference type="InterPro" id="IPR037252">
    <property type="entry name" value="Mib_Herc2_sf"/>
</dbReference>
<dbReference type="SMART" id="SM00327">
    <property type="entry name" value="VWA"/>
    <property type="match status" value="1"/>
</dbReference>
<feature type="region of interest" description="Disordered" evidence="1">
    <location>
        <begin position="493"/>
        <end position="601"/>
    </location>
</feature>
<dbReference type="GO" id="GO:0016567">
    <property type="term" value="P:protein ubiquitination"/>
    <property type="evidence" value="ECO:0007669"/>
    <property type="project" value="InterPro"/>
</dbReference>
<accession>A0A210QH07</accession>
<dbReference type="InterPro" id="IPR004170">
    <property type="entry name" value="WWE_dom"/>
</dbReference>
<feature type="region of interest" description="Disordered" evidence="1">
    <location>
        <begin position="1"/>
        <end position="82"/>
    </location>
</feature>
<evidence type="ECO:0000259" key="4">
    <source>
        <dbReference type="PROSITE" id="PS51416"/>
    </source>
</evidence>
<feature type="region of interest" description="Disordered" evidence="1">
    <location>
        <begin position="899"/>
        <end position="935"/>
    </location>
</feature>
<dbReference type="InterPro" id="IPR002035">
    <property type="entry name" value="VWF_A"/>
</dbReference>